<dbReference type="EMBL" id="JAUSUB010000033">
    <property type="protein sequence ID" value="MDQ0273095.1"/>
    <property type="molecule type" value="Genomic_DNA"/>
</dbReference>
<comment type="caution">
    <text evidence="1">The sequence shown here is derived from an EMBL/GenBank/DDBJ whole genome shotgun (WGS) entry which is preliminary data.</text>
</comment>
<protein>
    <submittedName>
        <fullName evidence="1">Uncharacterized protein</fullName>
    </submittedName>
</protein>
<dbReference type="Proteomes" id="UP001238088">
    <property type="component" value="Unassembled WGS sequence"/>
</dbReference>
<sequence length="86" mass="9759">MKDTKFKHGDAFIISQLNHGCKKSKANEEEHRLKVFTFDIDGCQLPKLNPTSEKGFQKITTTKAMLSIDDGRIFETHCPVSEGVKY</sequence>
<evidence type="ECO:0000313" key="1">
    <source>
        <dbReference type="EMBL" id="MDQ0273095.1"/>
    </source>
</evidence>
<reference evidence="1 2" key="1">
    <citation type="submission" date="2023-07" db="EMBL/GenBank/DDBJ databases">
        <title>Genomic Encyclopedia of Type Strains, Phase IV (KMG-IV): sequencing the most valuable type-strain genomes for metagenomic binning, comparative biology and taxonomic classification.</title>
        <authorList>
            <person name="Goeker M."/>
        </authorList>
    </citation>
    <scope>NUCLEOTIDE SEQUENCE [LARGE SCALE GENOMIC DNA]</scope>
    <source>
        <strain evidence="1 2">DSM 23494</strain>
    </source>
</reference>
<accession>A0ABU0ASS4</accession>
<organism evidence="1 2">
    <name type="scientific">Cytobacillus purgationiresistens</name>
    <dbReference type="NCBI Taxonomy" id="863449"/>
    <lineage>
        <taxon>Bacteria</taxon>
        <taxon>Bacillati</taxon>
        <taxon>Bacillota</taxon>
        <taxon>Bacilli</taxon>
        <taxon>Bacillales</taxon>
        <taxon>Bacillaceae</taxon>
        <taxon>Cytobacillus</taxon>
    </lineage>
</organism>
<gene>
    <name evidence="1" type="ORF">J2S17_005013</name>
</gene>
<keyword evidence="2" id="KW-1185">Reference proteome</keyword>
<name>A0ABU0ASS4_9BACI</name>
<dbReference type="RefSeq" id="WP_307478759.1">
    <property type="nucleotide sequence ID" value="NZ_JAUSUB010000033.1"/>
</dbReference>
<proteinExistence type="predicted"/>
<evidence type="ECO:0000313" key="2">
    <source>
        <dbReference type="Proteomes" id="UP001238088"/>
    </source>
</evidence>